<name>A0A098E1H4_GIBZE</name>
<reference evidence="3" key="4">
    <citation type="submission" date="2017-01" db="UniProtKB">
        <authorList>
            <consortium name="EnsemblFungi"/>
        </authorList>
    </citation>
    <scope>IDENTIFICATION</scope>
    <source>
        <strain evidence="3">PH-1 / ATCC MYA-4620 / FGSC 9075 / NRRL 31084</strain>
    </source>
</reference>
<protein>
    <submittedName>
        <fullName evidence="2">Chromosome 3, complete genome</fullName>
    </submittedName>
</protein>
<gene>
    <name evidence="2" type="ORF">FGRAMPH1_01T19251</name>
</gene>
<accession>A0A0E0SNF8</accession>
<dbReference type="AlphaFoldDB" id="A0A098E1H4"/>
<dbReference type="EMBL" id="HG970334">
    <property type="protein sequence ID" value="CEF87971.1"/>
    <property type="molecule type" value="Genomic_DNA"/>
</dbReference>
<keyword evidence="1" id="KW-0812">Transmembrane</keyword>
<dbReference type="VEuPathDB" id="FungiDB:FGRAMPH1_01G19251"/>
<reference evidence="2 4" key="3">
    <citation type="journal article" date="2015" name="BMC Genomics">
        <title>The completed genome sequence of the pathogenic ascomycete fungus Fusarium graminearum.</title>
        <authorList>
            <person name="King R."/>
            <person name="Urban M."/>
            <person name="Hammond-Kosack M.C."/>
            <person name="Hassani-Pak K."/>
            <person name="Hammond-Kosack K.E."/>
        </authorList>
    </citation>
    <scope>NUCLEOTIDE SEQUENCE [LARGE SCALE GENOMIC DNA]</scope>
    <source>
        <strain evidence="4">ATCC MYA-4620 / CBS 123657 / FGSC 9075 / NRRL 31084 / PH-1</strain>
        <strain evidence="2">PH-1</strain>
    </source>
</reference>
<reference evidence="3 4" key="1">
    <citation type="journal article" date="2007" name="Science">
        <title>The Fusarium graminearum genome reveals a link between localized polymorphism and pathogen specialization.</title>
        <authorList>
            <person name="Cuomo C.A."/>
            <person name="Gueldener U."/>
            <person name="Xu J.-R."/>
            <person name="Trail F."/>
            <person name="Turgeon B.G."/>
            <person name="Di Pietro A."/>
            <person name="Walton J.D."/>
            <person name="Ma L.-J."/>
            <person name="Baker S.E."/>
            <person name="Rep M."/>
            <person name="Adam G."/>
            <person name="Antoniw J."/>
            <person name="Baldwin T."/>
            <person name="Calvo S.E."/>
            <person name="Chang Y.-L."/>
            <person name="DeCaprio D."/>
            <person name="Gale L.R."/>
            <person name="Gnerre S."/>
            <person name="Goswami R.S."/>
            <person name="Hammond-Kosack K."/>
            <person name="Harris L.J."/>
            <person name="Hilburn K."/>
            <person name="Kennell J.C."/>
            <person name="Kroken S."/>
            <person name="Magnuson J.K."/>
            <person name="Mannhaupt G."/>
            <person name="Mauceli E.W."/>
            <person name="Mewes H.-W."/>
            <person name="Mitterbauer R."/>
            <person name="Muehlbauer G."/>
            <person name="Muensterkoetter M."/>
            <person name="Nelson D."/>
            <person name="O'Donnell K."/>
            <person name="Ouellet T."/>
            <person name="Qi W."/>
            <person name="Quesneville H."/>
            <person name="Roncero M.I.G."/>
            <person name="Seong K.-Y."/>
            <person name="Tetko I.V."/>
            <person name="Urban M."/>
            <person name="Waalwijk C."/>
            <person name="Ward T.J."/>
            <person name="Yao J."/>
            <person name="Birren B.W."/>
            <person name="Kistler H.C."/>
        </authorList>
    </citation>
    <scope>NUCLEOTIDE SEQUENCE [LARGE SCALE GENOMIC DNA]</scope>
    <source>
        <strain evidence="4">ATCC MYA-4620 / CBS 123657 / FGSC 9075 / NRRL 31084 / PH-1</strain>
        <strain evidence="3">PH-1 / ATCC MYA-4620 / FGSC 9075 / NRRL 31084</strain>
    </source>
</reference>
<evidence type="ECO:0000313" key="3">
    <source>
        <dbReference type="EnsemblFungi" id="CEF87971"/>
    </source>
</evidence>
<keyword evidence="1" id="KW-0472">Membrane</keyword>
<accession>A0A098E1H4</accession>
<dbReference type="InParanoid" id="A0A098E1H4"/>
<proteinExistence type="predicted"/>
<reference evidence="3 4" key="2">
    <citation type="journal article" date="2010" name="Nature">
        <title>Comparative genomics reveals mobile pathogenicity chromosomes in Fusarium.</title>
        <authorList>
            <person name="Ma L.J."/>
            <person name="van der Does H.C."/>
            <person name="Borkovich K.A."/>
            <person name="Coleman J.J."/>
            <person name="Daboussi M.J."/>
            <person name="Di Pietro A."/>
            <person name="Dufresne M."/>
            <person name="Freitag M."/>
            <person name="Grabherr M."/>
            <person name="Henrissat B."/>
            <person name="Houterman P.M."/>
            <person name="Kang S."/>
            <person name="Shim W.B."/>
            <person name="Woloshuk C."/>
            <person name="Xie X."/>
            <person name="Xu J.R."/>
            <person name="Antoniw J."/>
            <person name="Baker S.E."/>
            <person name="Bluhm B.H."/>
            <person name="Breakspear A."/>
            <person name="Brown D.W."/>
            <person name="Butchko R.A."/>
            <person name="Chapman S."/>
            <person name="Coulson R."/>
            <person name="Coutinho P.M."/>
            <person name="Danchin E.G."/>
            <person name="Diener A."/>
            <person name="Gale L.R."/>
            <person name="Gardiner D.M."/>
            <person name="Goff S."/>
            <person name="Hammond-Kosack K.E."/>
            <person name="Hilburn K."/>
            <person name="Hua-Van A."/>
            <person name="Jonkers W."/>
            <person name="Kazan K."/>
            <person name="Kodira C.D."/>
            <person name="Koehrsen M."/>
            <person name="Kumar L."/>
            <person name="Lee Y.H."/>
            <person name="Li L."/>
            <person name="Manners J.M."/>
            <person name="Miranda-Saavedra D."/>
            <person name="Mukherjee M."/>
            <person name="Park G."/>
            <person name="Park J."/>
            <person name="Park S.Y."/>
            <person name="Proctor R.H."/>
            <person name="Regev A."/>
            <person name="Ruiz-Roldan M.C."/>
            <person name="Sain D."/>
            <person name="Sakthikumar S."/>
            <person name="Sykes S."/>
            <person name="Schwartz D.C."/>
            <person name="Turgeon B.G."/>
            <person name="Wapinski I."/>
            <person name="Yoder O."/>
            <person name="Young S."/>
            <person name="Zeng Q."/>
            <person name="Zhou S."/>
            <person name="Galagan J."/>
            <person name="Cuomo C.A."/>
            <person name="Kistler H.C."/>
            <person name="Rep M."/>
        </authorList>
    </citation>
    <scope>GENOME REANNOTATION</scope>
    <source>
        <strain evidence="4">ATCC MYA-4620 / CBS 123657 / FGSC 9075 / NRRL 31084 / PH-1</strain>
        <strain evidence="3">PH-1 / ATCC MYA-4620 / FGSC 9075 / NRRL 31084</strain>
    </source>
</reference>
<dbReference type="Proteomes" id="UP000070720">
    <property type="component" value="Chromosome 3"/>
</dbReference>
<feature type="transmembrane region" description="Helical" evidence="1">
    <location>
        <begin position="12"/>
        <end position="30"/>
    </location>
</feature>
<evidence type="ECO:0000256" key="1">
    <source>
        <dbReference type="SAM" id="Phobius"/>
    </source>
</evidence>
<keyword evidence="4" id="KW-1185">Reference proteome</keyword>
<keyword evidence="1" id="KW-1133">Transmembrane helix</keyword>
<sequence>MAGGVQVKPTFAAELLCYGGALCASAASIAQRAKRAREQRPIEVEGRMTLTEGHARVEQVKTPRPLLFRHDRQTDWTEVAE</sequence>
<organism evidence="2 4">
    <name type="scientific">Gibberella zeae (strain ATCC MYA-4620 / CBS 123657 / FGSC 9075 / NRRL 31084 / PH-1)</name>
    <name type="common">Wheat head blight fungus</name>
    <name type="synonym">Fusarium graminearum</name>
    <dbReference type="NCBI Taxonomy" id="229533"/>
    <lineage>
        <taxon>Eukaryota</taxon>
        <taxon>Fungi</taxon>
        <taxon>Dikarya</taxon>
        <taxon>Ascomycota</taxon>
        <taxon>Pezizomycotina</taxon>
        <taxon>Sordariomycetes</taxon>
        <taxon>Hypocreomycetidae</taxon>
        <taxon>Hypocreales</taxon>
        <taxon>Nectriaceae</taxon>
        <taxon>Fusarium</taxon>
    </lineage>
</organism>
<dbReference type="EnsemblFungi" id="CEF87971">
    <property type="protein sequence ID" value="CEF87971"/>
    <property type="gene ID" value="FGRRES_15322"/>
</dbReference>
<evidence type="ECO:0000313" key="4">
    <source>
        <dbReference type="Proteomes" id="UP000070720"/>
    </source>
</evidence>
<evidence type="ECO:0000313" key="2">
    <source>
        <dbReference type="EMBL" id="CEF87971.1"/>
    </source>
</evidence>